<dbReference type="NCBIfam" id="TIGR00229">
    <property type="entry name" value="sensory_box"/>
    <property type="match status" value="1"/>
</dbReference>
<keyword evidence="1" id="KW-0808">Transferase</keyword>
<feature type="domain" description="PAS" evidence="5">
    <location>
        <begin position="61"/>
        <end position="105"/>
    </location>
</feature>
<evidence type="ECO:0000256" key="3">
    <source>
        <dbReference type="ARBA" id="ARBA00023012"/>
    </source>
</evidence>
<keyword evidence="3" id="KW-0902">Two-component regulatory system</keyword>
<dbReference type="InterPro" id="IPR000700">
    <property type="entry name" value="PAS-assoc_C"/>
</dbReference>
<protein>
    <submittedName>
        <fullName evidence="7">PAS domain S-box-containing protein</fullName>
    </submittedName>
</protein>
<keyword evidence="2" id="KW-0418">Kinase</keyword>
<feature type="coiled-coil region" evidence="4">
    <location>
        <begin position="178"/>
        <end position="205"/>
    </location>
</feature>
<keyword evidence="8" id="KW-1185">Reference proteome</keyword>
<feature type="domain" description="PAC" evidence="6">
    <location>
        <begin position="135"/>
        <end position="187"/>
    </location>
</feature>
<dbReference type="Gene3D" id="3.30.450.20">
    <property type="entry name" value="PAS domain"/>
    <property type="match status" value="1"/>
</dbReference>
<feature type="coiled-coil region" evidence="4">
    <location>
        <begin position="34"/>
        <end position="61"/>
    </location>
</feature>
<dbReference type="PANTHER" id="PTHR24421">
    <property type="entry name" value="NITRATE/NITRITE SENSOR PROTEIN NARX-RELATED"/>
    <property type="match status" value="1"/>
</dbReference>
<reference evidence="8" key="1">
    <citation type="submission" date="2016-10" db="EMBL/GenBank/DDBJ databases">
        <authorList>
            <person name="Varghese N."/>
            <person name="Submissions S."/>
        </authorList>
    </citation>
    <scope>NUCLEOTIDE SEQUENCE [LARGE SCALE GENOMIC DNA]</scope>
    <source>
        <strain evidence="8">CGMCC 1.11014</strain>
    </source>
</reference>
<gene>
    <name evidence="7" type="ORF">SAMN05216552_1010129</name>
</gene>
<dbReference type="InterPro" id="IPR035965">
    <property type="entry name" value="PAS-like_dom_sf"/>
</dbReference>
<keyword evidence="4" id="KW-0175">Coiled coil</keyword>
<dbReference type="InterPro" id="IPR000014">
    <property type="entry name" value="PAS"/>
</dbReference>
<evidence type="ECO:0000256" key="2">
    <source>
        <dbReference type="ARBA" id="ARBA00022777"/>
    </source>
</evidence>
<sequence>MMIMLIILFGAGSAGAVCAWRTAARARRDGAARLEASQAECEALRQALAEARADNARLAGSEDQLQAIVSMLPVALFLKDPDSRIVMMNEACEEIFGVAFAKLSGTRGSAHYPPEQMEAFLAADRACFASRETWMEEEWLWHAGLRENRRLQTYKRPMYDRDGKPALLIGMCIDVTDRMRADEALQSLLRQLRELSDHQETVREDERRRLAQHAHDTLGQNLMALKLDAAMLHAHSAARHPRLHAHAGRNLATLDDSIAAVRGLINDLHPLTLELGLPAAVEWLLKQLERRSGIVCQLHLPDGDAHEHLTPRETWAIFRLIQEGMSHIAAYADAGRVDLTLEHGDEGLRVTLSHNGANLKPDGNRLVAFGVLTLRERVAALGGRVSCNCATGPSNTITVTLPGIAKREAEASRSMVTE</sequence>
<dbReference type="EMBL" id="FPBO01000010">
    <property type="protein sequence ID" value="SFU81129.1"/>
    <property type="molecule type" value="Genomic_DNA"/>
</dbReference>
<dbReference type="AlphaFoldDB" id="A0A1I7J7E5"/>
<dbReference type="Proteomes" id="UP000199391">
    <property type="component" value="Unassembled WGS sequence"/>
</dbReference>
<dbReference type="PROSITE" id="PS50112">
    <property type="entry name" value="PAS"/>
    <property type="match status" value="1"/>
</dbReference>
<dbReference type="Gene3D" id="3.30.565.10">
    <property type="entry name" value="Histidine kinase-like ATPase, C-terminal domain"/>
    <property type="match status" value="1"/>
</dbReference>
<dbReference type="GO" id="GO:0000155">
    <property type="term" value="F:phosphorelay sensor kinase activity"/>
    <property type="evidence" value="ECO:0007669"/>
    <property type="project" value="InterPro"/>
</dbReference>
<dbReference type="InterPro" id="IPR050482">
    <property type="entry name" value="Sensor_HK_TwoCompSys"/>
</dbReference>
<evidence type="ECO:0000313" key="7">
    <source>
        <dbReference type="EMBL" id="SFU81129.1"/>
    </source>
</evidence>
<evidence type="ECO:0000256" key="1">
    <source>
        <dbReference type="ARBA" id="ARBA00022679"/>
    </source>
</evidence>
<dbReference type="InterPro" id="IPR036890">
    <property type="entry name" value="HATPase_C_sf"/>
</dbReference>
<evidence type="ECO:0000313" key="8">
    <source>
        <dbReference type="Proteomes" id="UP000199391"/>
    </source>
</evidence>
<organism evidence="7 8">
    <name type="scientific">Pseudoduganella namucuonensis</name>
    <dbReference type="NCBI Taxonomy" id="1035707"/>
    <lineage>
        <taxon>Bacteria</taxon>
        <taxon>Pseudomonadati</taxon>
        <taxon>Pseudomonadota</taxon>
        <taxon>Betaproteobacteria</taxon>
        <taxon>Burkholderiales</taxon>
        <taxon>Oxalobacteraceae</taxon>
        <taxon>Telluria group</taxon>
        <taxon>Pseudoduganella</taxon>
    </lineage>
</organism>
<dbReference type="STRING" id="1035707.SAMN05216552_1010129"/>
<dbReference type="SMART" id="SM00091">
    <property type="entry name" value="PAS"/>
    <property type="match status" value="1"/>
</dbReference>
<dbReference type="OrthoDB" id="9792869at2"/>
<dbReference type="Pfam" id="PF08448">
    <property type="entry name" value="PAS_4"/>
    <property type="match status" value="1"/>
</dbReference>
<proteinExistence type="predicted"/>
<dbReference type="PANTHER" id="PTHR24421:SF59">
    <property type="entry name" value="OXYGEN SENSOR HISTIDINE KINASE NREB"/>
    <property type="match status" value="1"/>
</dbReference>
<evidence type="ECO:0000256" key="4">
    <source>
        <dbReference type="SAM" id="Coils"/>
    </source>
</evidence>
<dbReference type="GO" id="GO:0046983">
    <property type="term" value="F:protein dimerization activity"/>
    <property type="evidence" value="ECO:0007669"/>
    <property type="project" value="InterPro"/>
</dbReference>
<dbReference type="InterPro" id="IPR011712">
    <property type="entry name" value="Sig_transdc_His_kin_sub3_dim/P"/>
</dbReference>
<evidence type="ECO:0000259" key="6">
    <source>
        <dbReference type="PROSITE" id="PS50113"/>
    </source>
</evidence>
<evidence type="ECO:0000259" key="5">
    <source>
        <dbReference type="PROSITE" id="PS50112"/>
    </source>
</evidence>
<dbReference type="CDD" id="cd00130">
    <property type="entry name" value="PAS"/>
    <property type="match status" value="1"/>
</dbReference>
<name>A0A1I7J7E5_9BURK</name>
<dbReference type="GO" id="GO:0016020">
    <property type="term" value="C:membrane"/>
    <property type="evidence" value="ECO:0007669"/>
    <property type="project" value="InterPro"/>
</dbReference>
<dbReference type="PROSITE" id="PS50113">
    <property type="entry name" value="PAC"/>
    <property type="match status" value="1"/>
</dbReference>
<dbReference type="Gene3D" id="1.20.5.1930">
    <property type="match status" value="1"/>
</dbReference>
<dbReference type="InterPro" id="IPR013656">
    <property type="entry name" value="PAS_4"/>
</dbReference>
<dbReference type="SUPFAM" id="SSF55874">
    <property type="entry name" value="ATPase domain of HSP90 chaperone/DNA topoisomerase II/histidine kinase"/>
    <property type="match status" value="1"/>
</dbReference>
<accession>A0A1I7J7E5</accession>
<dbReference type="SUPFAM" id="SSF55785">
    <property type="entry name" value="PYP-like sensor domain (PAS domain)"/>
    <property type="match status" value="1"/>
</dbReference>
<dbReference type="Pfam" id="PF07730">
    <property type="entry name" value="HisKA_3"/>
    <property type="match status" value="1"/>
</dbReference>